<keyword evidence="1" id="KW-0802">TPR repeat</keyword>
<dbReference type="Proteomes" id="UP000239724">
    <property type="component" value="Unassembled WGS sequence"/>
</dbReference>
<name>A0A2S6N4E3_RHOGL</name>
<dbReference type="SMART" id="SM00028">
    <property type="entry name" value="TPR"/>
    <property type="match status" value="6"/>
</dbReference>
<dbReference type="PANTHER" id="PTHR44809:SF1">
    <property type="entry name" value="PROTEIN O-MANNOSYL-TRANSFERASE TMTC1"/>
    <property type="match status" value="1"/>
</dbReference>
<dbReference type="Gene3D" id="3.40.50.2000">
    <property type="entry name" value="Glycogen Phosphorylase B"/>
    <property type="match status" value="1"/>
</dbReference>
<dbReference type="Pfam" id="PF13432">
    <property type="entry name" value="TPR_16"/>
    <property type="match status" value="2"/>
</dbReference>
<feature type="repeat" description="TPR" evidence="1">
    <location>
        <begin position="40"/>
        <end position="73"/>
    </location>
</feature>
<dbReference type="AlphaFoldDB" id="A0A2S6N4E3"/>
<dbReference type="OrthoDB" id="9778733at2"/>
<evidence type="ECO:0000313" key="3">
    <source>
        <dbReference type="Proteomes" id="UP000239724"/>
    </source>
</evidence>
<dbReference type="SUPFAM" id="SSF48452">
    <property type="entry name" value="TPR-like"/>
    <property type="match status" value="1"/>
</dbReference>
<dbReference type="Pfam" id="PF13181">
    <property type="entry name" value="TPR_8"/>
    <property type="match status" value="1"/>
</dbReference>
<feature type="repeat" description="TPR" evidence="1">
    <location>
        <begin position="74"/>
        <end position="107"/>
    </location>
</feature>
<keyword evidence="3" id="KW-1185">Reference proteome</keyword>
<gene>
    <name evidence="2" type="ORF">CCS01_21345</name>
</gene>
<evidence type="ECO:0000313" key="2">
    <source>
        <dbReference type="EMBL" id="PPQ29491.1"/>
    </source>
</evidence>
<dbReference type="EMBL" id="NHRY01000226">
    <property type="protein sequence ID" value="PPQ29491.1"/>
    <property type="molecule type" value="Genomic_DNA"/>
</dbReference>
<dbReference type="PANTHER" id="PTHR44809">
    <property type="match status" value="1"/>
</dbReference>
<protein>
    <submittedName>
        <fullName evidence="2">Uncharacterized protein</fullName>
    </submittedName>
</protein>
<proteinExistence type="predicted"/>
<dbReference type="InterPro" id="IPR052943">
    <property type="entry name" value="TMTC_O-mannosyl-trnsfr"/>
</dbReference>
<dbReference type="PROSITE" id="PS50005">
    <property type="entry name" value="TPR"/>
    <property type="match status" value="2"/>
</dbReference>
<accession>A0A2S6N4E3</accession>
<organism evidence="2 3">
    <name type="scientific">Rhodopila globiformis</name>
    <name type="common">Rhodopseudomonas globiformis</name>
    <dbReference type="NCBI Taxonomy" id="1071"/>
    <lineage>
        <taxon>Bacteria</taxon>
        <taxon>Pseudomonadati</taxon>
        <taxon>Pseudomonadota</taxon>
        <taxon>Alphaproteobacteria</taxon>
        <taxon>Acetobacterales</taxon>
        <taxon>Acetobacteraceae</taxon>
        <taxon>Rhodopila</taxon>
    </lineage>
</organism>
<reference evidence="2 3" key="1">
    <citation type="journal article" date="2018" name="Arch. Microbiol.">
        <title>New insights into the metabolic potential of the phototrophic purple bacterium Rhodopila globiformis DSM 161(T) from its draft genome sequence and evidence for a vanadium-dependent nitrogenase.</title>
        <authorList>
            <person name="Imhoff J.F."/>
            <person name="Rahn T."/>
            <person name="Kunzel S."/>
            <person name="Neulinger S.C."/>
        </authorList>
    </citation>
    <scope>NUCLEOTIDE SEQUENCE [LARGE SCALE GENOMIC DNA]</scope>
    <source>
        <strain evidence="2 3">DSM 161</strain>
    </source>
</reference>
<evidence type="ECO:0000256" key="1">
    <source>
        <dbReference type="PROSITE-ProRule" id="PRU00339"/>
    </source>
</evidence>
<dbReference type="SUPFAM" id="SSF53756">
    <property type="entry name" value="UDP-Glycosyltransferase/glycogen phosphorylase"/>
    <property type="match status" value="1"/>
</dbReference>
<dbReference type="InterPro" id="IPR019734">
    <property type="entry name" value="TPR_rpt"/>
</dbReference>
<dbReference type="RefSeq" id="WP_104520845.1">
    <property type="nucleotide sequence ID" value="NZ_NHRY01000226.1"/>
</dbReference>
<sequence>MTLAQSHIEHERGFALHRQGLVKEAEPFYRAALSLDPDCKEAWMNLGLTAFTLGRRDEAQACQREALRLDPDTPDAHNNLGMIHYSQGRLAEAENCFRAALRLAPGHANATLNLGSVRQLGGHVEEAEALFRHALALGVDPVHANSNLALALMEQVRPAEAELCCREALAINPRSAEARANLALALLTQGRLEEGWQAYESRWEVEAMSDPAPALPQPRWTGQALHGETVLLYAEQGFGDTLQFCRYAPMVAAAGGRVVLVVPKLLRRLMTTLDGVADLLTEEDGPLPPFDYHCPLLSLPFAFDTKMATIPAPATYLRADADAWADVLDPLPGLRIGLVWAGKSRTAQPHAAAIDKRRSMRLADMAPLFSVPGCSFVSLQLGPPARQMQAPPPGAVLHDVAHRLDDWADTADLIMGLDLVIAVDTAVAHLAGALGKPVWMLSRFDACWRWFLDRDDTPWYPSMRIFRQTSRGDWAGVIEQVRQALEREAVAATSSCPA</sequence>
<comment type="caution">
    <text evidence="2">The sequence shown here is derived from an EMBL/GenBank/DDBJ whole genome shotgun (WGS) entry which is preliminary data.</text>
</comment>
<dbReference type="Gene3D" id="1.25.40.10">
    <property type="entry name" value="Tetratricopeptide repeat domain"/>
    <property type="match status" value="3"/>
</dbReference>
<dbReference type="InterPro" id="IPR011990">
    <property type="entry name" value="TPR-like_helical_dom_sf"/>
</dbReference>